<reference evidence="3" key="1">
    <citation type="submission" date="2015-01" db="EMBL/GenBank/DDBJ databases">
        <authorList>
            <person name="Aksoy S."/>
            <person name="Warren W."/>
            <person name="Wilson R.K."/>
        </authorList>
    </citation>
    <scope>NUCLEOTIDE SEQUENCE [LARGE SCALE GENOMIC DNA]</scope>
    <source>
        <strain evidence="3">IAEA</strain>
    </source>
</reference>
<name>A0A1B0AWB3_9MUSC</name>
<dbReference type="EMBL" id="JXJN01004618">
    <property type="status" value="NOT_ANNOTATED_CDS"/>
    <property type="molecule type" value="Genomic_DNA"/>
</dbReference>
<accession>A0A1B0AWB3</accession>
<dbReference type="EnsemblMetazoa" id="GPPI010892-RA">
    <property type="protein sequence ID" value="GPPI010892-PA"/>
    <property type="gene ID" value="GPPI010892"/>
</dbReference>
<evidence type="ECO:0000256" key="1">
    <source>
        <dbReference type="SAM" id="MobiDB-lite"/>
    </source>
</evidence>
<keyword evidence="3" id="KW-1185">Reference proteome</keyword>
<dbReference type="VEuPathDB" id="VectorBase:GPPI010892"/>
<feature type="region of interest" description="Disordered" evidence="1">
    <location>
        <begin position="1"/>
        <end position="67"/>
    </location>
</feature>
<dbReference type="AlphaFoldDB" id="A0A1B0AWB3"/>
<evidence type="ECO:0000313" key="2">
    <source>
        <dbReference type="EnsemblMetazoa" id="GPPI010892-PA"/>
    </source>
</evidence>
<dbReference type="EMBL" id="JXJN01004617">
    <property type="status" value="NOT_ANNOTATED_CDS"/>
    <property type="molecule type" value="Genomic_DNA"/>
</dbReference>
<protein>
    <submittedName>
        <fullName evidence="2">Uncharacterized protein</fullName>
    </submittedName>
</protein>
<proteinExistence type="predicted"/>
<evidence type="ECO:0000313" key="3">
    <source>
        <dbReference type="Proteomes" id="UP000092460"/>
    </source>
</evidence>
<dbReference type="STRING" id="67801.A0A1B0AWB3"/>
<dbReference type="Proteomes" id="UP000092460">
    <property type="component" value="Unassembled WGS sequence"/>
</dbReference>
<reference evidence="2" key="2">
    <citation type="submission" date="2020-05" db="UniProtKB">
        <authorList>
            <consortium name="EnsemblMetazoa"/>
        </authorList>
    </citation>
    <scope>IDENTIFICATION</scope>
    <source>
        <strain evidence="2">IAEA</strain>
    </source>
</reference>
<sequence length="127" mass="13916">MHKKITDISGPPKTNNSHSGNPKLKVSTPRPANKTIDTVDAIPTLKQNLQPAHFKRNAKHPEPAKEMKDMYNVEEVTMLSMAMPCRGVAPKAAMKGLNSFSICNVLESSTENGAAFCNHLETHILSH</sequence>
<organism evidence="2 3">
    <name type="scientific">Glossina palpalis gambiensis</name>
    <dbReference type="NCBI Taxonomy" id="67801"/>
    <lineage>
        <taxon>Eukaryota</taxon>
        <taxon>Metazoa</taxon>
        <taxon>Ecdysozoa</taxon>
        <taxon>Arthropoda</taxon>
        <taxon>Hexapoda</taxon>
        <taxon>Insecta</taxon>
        <taxon>Pterygota</taxon>
        <taxon>Neoptera</taxon>
        <taxon>Endopterygota</taxon>
        <taxon>Diptera</taxon>
        <taxon>Brachycera</taxon>
        <taxon>Muscomorpha</taxon>
        <taxon>Hippoboscoidea</taxon>
        <taxon>Glossinidae</taxon>
        <taxon>Glossina</taxon>
    </lineage>
</organism>